<evidence type="ECO:0000313" key="3">
    <source>
        <dbReference type="EMBL" id="RUO57916.1"/>
    </source>
</evidence>
<dbReference type="InterPro" id="IPR029068">
    <property type="entry name" value="Glyas_Bleomycin-R_OHBP_Dase"/>
</dbReference>
<dbReference type="Gene3D" id="3.10.180.10">
    <property type="entry name" value="2,3-Dihydroxybiphenyl 1,2-Dioxygenase, domain 1"/>
    <property type="match status" value="1"/>
</dbReference>
<dbReference type="Pfam" id="PF00903">
    <property type="entry name" value="Glyoxalase"/>
    <property type="match status" value="1"/>
</dbReference>
<name>A0A432YAM2_9GAMM</name>
<dbReference type="AlphaFoldDB" id="A0A432YAM2"/>
<dbReference type="InterPro" id="IPR037523">
    <property type="entry name" value="VOC_core"/>
</dbReference>
<dbReference type="InterPro" id="IPR018146">
    <property type="entry name" value="Glyoxalase_1_CS"/>
</dbReference>
<dbReference type="InterPro" id="IPR052164">
    <property type="entry name" value="Anthracycline_SecMetBiosynth"/>
</dbReference>
<dbReference type="CDD" id="cd06587">
    <property type="entry name" value="VOC"/>
    <property type="match status" value="1"/>
</dbReference>
<dbReference type="GO" id="GO:0046872">
    <property type="term" value="F:metal ion binding"/>
    <property type="evidence" value="ECO:0007669"/>
    <property type="project" value="UniProtKB-KW"/>
</dbReference>
<evidence type="ECO:0000313" key="4">
    <source>
        <dbReference type="Proteomes" id="UP000288259"/>
    </source>
</evidence>
<keyword evidence="1" id="KW-0479">Metal-binding</keyword>
<dbReference type="OrthoDB" id="9804944at2"/>
<dbReference type="PROSITE" id="PS00934">
    <property type="entry name" value="GLYOXALASE_I_1"/>
    <property type="match status" value="1"/>
</dbReference>
<organism evidence="3 4">
    <name type="scientific">Pseudidiomarina insulisalsae</name>
    <dbReference type="NCBI Taxonomy" id="575789"/>
    <lineage>
        <taxon>Bacteria</taxon>
        <taxon>Pseudomonadati</taxon>
        <taxon>Pseudomonadota</taxon>
        <taxon>Gammaproteobacteria</taxon>
        <taxon>Alteromonadales</taxon>
        <taxon>Idiomarinaceae</taxon>
        <taxon>Pseudidiomarina</taxon>
    </lineage>
</organism>
<sequence>MATVELNKLRQVAITVSDVEQALAFYHEQFGLELLFKAGPNLAFLDASGIRIMLTTPQGAGQVGANSILYFQAEDIVKVHQQLVENGATEERAPQLAAKMPDHELWTSFLRDPDGNLVGLMEEKR</sequence>
<dbReference type="PANTHER" id="PTHR33993">
    <property type="entry name" value="GLYOXALASE-RELATED"/>
    <property type="match status" value="1"/>
</dbReference>
<protein>
    <submittedName>
        <fullName evidence="3">Glyoxalase</fullName>
    </submittedName>
</protein>
<accession>A0A432YAM2</accession>
<dbReference type="InterPro" id="IPR004360">
    <property type="entry name" value="Glyas_Fos-R_dOase_dom"/>
</dbReference>
<keyword evidence="4" id="KW-1185">Reference proteome</keyword>
<dbReference type="SUPFAM" id="SSF54593">
    <property type="entry name" value="Glyoxalase/Bleomycin resistance protein/Dihydroxybiphenyl dioxygenase"/>
    <property type="match status" value="1"/>
</dbReference>
<reference evidence="4" key="1">
    <citation type="journal article" date="2018" name="Front. Microbiol.">
        <title>Genome-Based Analysis Reveals the Taxonomy and Diversity of the Family Idiomarinaceae.</title>
        <authorList>
            <person name="Liu Y."/>
            <person name="Lai Q."/>
            <person name="Shao Z."/>
        </authorList>
    </citation>
    <scope>NUCLEOTIDE SEQUENCE [LARGE SCALE GENOMIC DNA]</scope>
    <source>
        <strain evidence="4">CVS-6</strain>
    </source>
</reference>
<dbReference type="RefSeq" id="WP_126755306.1">
    <property type="nucleotide sequence ID" value="NZ_PIPY01000012.1"/>
</dbReference>
<dbReference type="GO" id="GO:0004462">
    <property type="term" value="F:lactoylglutathione lyase activity"/>
    <property type="evidence" value="ECO:0007669"/>
    <property type="project" value="InterPro"/>
</dbReference>
<dbReference type="PROSITE" id="PS51819">
    <property type="entry name" value="VOC"/>
    <property type="match status" value="1"/>
</dbReference>
<feature type="domain" description="VOC" evidence="2">
    <location>
        <begin position="8"/>
        <end position="123"/>
    </location>
</feature>
<evidence type="ECO:0000259" key="2">
    <source>
        <dbReference type="PROSITE" id="PS51819"/>
    </source>
</evidence>
<comment type="caution">
    <text evidence="3">The sequence shown here is derived from an EMBL/GenBank/DDBJ whole genome shotgun (WGS) entry which is preliminary data.</text>
</comment>
<evidence type="ECO:0000256" key="1">
    <source>
        <dbReference type="ARBA" id="ARBA00022723"/>
    </source>
</evidence>
<dbReference type="EMBL" id="PIPY01000012">
    <property type="protein sequence ID" value="RUO57916.1"/>
    <property type="molecule type" value="Genomic_DNA"/>
</dbReference>
<proteinExistence type="predicted"/>
<dbReference type="Proteomes" id="UP000288259">
    <property type="component" value="Unassembled WGS sequence"/>
</dbReference>
<gene>
    <name evidence="3" type="ORF">CWI71_10935</name>
</gene>